<dbReference type="InterPro" id="IPR036102">
    <property type="entry name" value="OsmC/Ohrsf"/>
</dbReference>
<dbReference type="Gene3D" id="3.30.300.20">
    <property type="match status" value="1"/>
</dbReference>
<dbReference type="SUPFAM" id="SSF82784">
    <property type="entry name" value="OsmC-like"/>
    <property type="match status" value="1"/>
</dbReference>
<dbReference type="Proteomes" id="UP000298213">
    <property type="component" value="Unassembled WGS sequence"/>
</dbReference>
<comment type="caution">
    <text evidence="1">The sequence shown here is derived from an EMBL/GenBank/DDBJ whole genome shotgun (WGS) entry which is preliminary data.</text>
</comment>
<dbReference type="EMBL" id="SPDV01000001">
    <property type="protein sequence ID" value="TFI60191.1"/>
    <property type="molecule type" value="Genomic_DNA"/>
</dbReference>
<evidence type="ECO:0000313" key="2">
    <source>
        <dbReference type="Proteomes" id="UP000298213"/>
    </source>
</evidence>
<proteinExistence type="predicted"/>
<dbReference type="Pfam" id="PF02566">
    <property type="entry name" value="OsmC"/>
    <property type="match status" value="1"/>
</dbReference>
<name>A0A4Y8ZVX9_9SPHN</name>
<dbReference type="InterPro" id="IPR003718">
    <property type="entry name" value="OsmC/Ohr_fam"/>
</dbReference>
<accession>A0A4Y8ZVX9</accession>
<protein>
    <submittedName>
        <fullName evidence="1">OsmC family peroxiredoxin</fullName>
    </submittedName>
</protein>
<sequence>MLDVTSNPPVNGLDLEALQNTVEAIQQDPSRAIVGFRVRTAWQGQTRSTSTVEGYRLGGEKIARSFTLEADEPLELLGTNTAPNPQELLMTAVNACMTVGYVAQAAIRGIALDACRIDMDGELDLRGFLGLDPEMPAGYRRLDYVVTLEGDGTREQFEEIHRAVMATSPNYFNMARPIEMNGRLA</sequence>
<evidence type="ECO:0000313" key="1">
    <source>
        <dbReference type="EMBL" id="TFI60191.1"/>
    </source>
</evidence>
<keyword evidence="2" id="KW-1185">Reference proteome</keyword>
<dbReference type="PANTHER" id="PTHR35368:SF1">
    <property type="entry name" value="HYDROPEROXIDE REDUCTASE"/>
    <property type="match status" value="1"/>
</dbReference>
<organism evidence="1 2">
    <name type="scientific">Sphingomonas parva</name>
    <dbReference type="NCBI Taxonomy" id="2555898"/>
    <lineage>
        <taxon>Bacteria</taxon>
        <taxon>Pseudomonadati</taxon>
        <taxon>Pseudomonadota</taxon>
        <taxon>Alphaproteobacteria</taxon>
        <taxon>Sphingomonadales</taxon>
        <taxon>Sphingomonadaceae</taxon>
        <taxon>Sphingomonas</taxon>
    </lineage>
</organism>
<dbReference type="RefSeq" id="WP_135082548.1">
    <property type="nucleotide sequence ID" value="NZ_SPDV01000001.1"/>
</dbReference>
<gene>
    <name evidence="1" type="ORF">E2493_00295</name>
</gene>
<dbReference type="InterPro" id="IPR052924">
    <property type="entry name" value="OsmC/Ohr_hydroprdx_reductase"/>
</dbReference>
<reference evidence="1 2" key="1">
    <citation type="submission" date="2019-03" db="EMBL/GenBank/DDBJ databases">
        <title>Genome sequence of Sphingomonas sp. 17J27-24.</title>
        <authorList>
            <person name="Kim M."/>
            <person name="Maeng S."/>
            <person name="Sathiyaraj S."/>
        </authorList>
    </citation>
    <scope>NUCLEOTIDE SEQUENCE [LARGE SCALE GENOMIC DNA]</scope>
    <source>
        <strain evidence="1 2">17J27-24</strain>
    </source>
</reference>
<dbReference type="InterPro" id="IPR015946">
    <property type="entry name" value="KH_dom-like_a/b"/>
</dbReference>
<dbReference type="OrthoDB" id="9811389at2"/>
<dbReference type="PANTHER" id="PTHR35368">
    <property type="entry name" value="HYDROPEROXIDE REDUCTASE"/>
    <property type="match status" value="1"/>
</dbReference>
<dbReference type="AlphaFoldDB" id="A0A4Y8ZVX9"/>